<dbReference type="InterPro" id="IPR016185">
    <property type="entry name" value="PreATP-grasp_dom_sf"/>
</dbReference>
<dbReference type="Gene3D" id="3.30.1490.20">
    <property type="entry name" value="ATP-grasp fold, A domain"/>
    <property type="match status" value="1"/>
</dbReference>
<evidence type="ECO:0000313" key="9">
    <source>
        <dbReference type="Proteomes" id="UP001501074"/>
    </source>
</evidence>
<evidence type="ECO:0000256" key="4">
    <source>
        <dbReference type="HAMAP-Rule" id="MF_01928"/>
    </source>
</evidence>
<dbReference type="PANTHER" id="PTHR11609">
    <property type="entry name" value="PURINE BIOSYNTHESIS PROTEIN 6/7, PUR6/7"/>
    <property type="match status" value="1"/>
</dbReference>
<dbReference type="HAMAP" id="MF_01928">
    <property type="entry name" value="PurK"/>
    <property type="match status" value="1"/>
</dbReference>
<reference evidence="9" key="1">
    <citation type="journal article" date="2019" name="Int. J. Syst. Evol. Microbiol.">
        <title>The Global Catalogue of Microorganisms (GCM) 10K type strain sequencing project: providing services to taxonomists for standard genome sequencing and annotation.</title>
        <authorList>
            <consortium name="The Broad Institute Genomics Platform"/>
            <consortium name="The Broad Institute Genome Sequencing Center for Infectious Disease"/>
            <person name="Wu L."/>
            <person name="Ma J."/>
        </authorList>
    </citation>
    <scope>NUCLEOTIDE SEQUENCE [LARGE SCALE GENOMIC DNA]</scope>
    <source>
        <strain evidence="9">JCM 16902</strain>
    </source>
</reference>
<feature type="binding site" evidence="4">
    <location>
        <position position="210"/>
    </location>
    <ligand>
        <name>ATP</name>
        <dbReference type="ChEBI" id="CHEBI:30616"/>
    </ligand>
</feature>
<dbReference type="SUPFAM" id="SSF56059">
    <property type="entry name" value="Glutathione synthetase ATP-binding domain-like"/>
    <property type="match status" value="1"/>
</dbReference>
<dbReference type="InterPro" id="IPR011761">
    <property type="entry name" value="ATP-grasp"/>
</dbReference>
<dbReference type="Gene3D" id="3.40.50.20">
    <property type="match status" value="1"/>
</dbReference>
<feature type="region of interest" description="Disordered" evidence="6">
    <location>
        <begin position="32"/>
        <end position="52"/>
    </location>
</feature>
<dbReference type="InterPro" id="IPR005875">
    <property type="entry name" value="PurK"/>
</dbReference>
<dbReference type="PANTHER" id="PTHR11609:SF5">
    <property type="entry name" value="PHOSPHORIBOSYLAMINOIMIDAZOLE CARBOXYLASE"/>
    <property type="match status" value="1"/>
</dbReference>
<comment type="caution">
    <text evidence="4">Lacks conserved residue(s) required for the propagation of feature annotation.</text>
</comment>
<dbReference type="PROSITE" id="PS50975">
    <property type="entry name" value="ATP_GRASP"/>
    <property type="match status" value="1"/>
</dbReference>
<dbReference type="NCBIfam" id="TIGR01161">
    <property type="entry name" value="purK"/>
    <property type="match status" value="1"/>
</dbReference>
<comment type="caution">
    <text evidence="8">The sequence shown here is derived from an EMBL/GenBank/DDBJ whole genome shotgun (WGS) entry which is preliminary data.</text>
</comment>
<dbReference type="Proteomes" id="UP001501074">
    <property type="component" value="Unassembled WGS sequence"/>
</dbReference>
<dbReference type="InterPro" id="IPR011054">
    <property type="entry name" value="Rudment_hybrid_motif"/>
</dbReference>
<comment type="pathway">
    <text evidence="4 5">Purine metabolism; IMP biosynthesis via de novo pathway; 5-amino-1-(5-phospho-D-ribosyl)imidazole-4-carboxylate from 5-amino-1-(5-phospho-D-ribosyl)imidazole (N5-CAIR route): step 1/2.</text>
</comment>
<evidence type="ECO:0000256" key="1">
    <source>
        <dbReference type="ARBA" id="ARBA00022741"/>
    </source>
</evidence>
<dbReference type="InterPro" id="IPR054350">
    <property type="entry name" value="PurT/PurK_preATP-grasp"/>
</dbReference>
<keyword evidence="2 4" id="KW-0658">Purine biosynthesis</keyword>
<dbReference type="NCBIfam" id="NF004679">
    <property type="entry name" value="PRK06019.1-5"/>
    <property type="match status" value="1"/>
</dbReference>
<dbReference type="Pfam" id="PF02222">
    <property type="entry name" value="ATP-grasp"/>
    <property type="match status" value="1"/>
</dbReference>
<keyword evidence="9" id="KW-1185">Reference proteome</keyword>
<dbReference type="EMBL" id="BAAAZO010000006">
    <property type="protein sequence ID" value="GAA3617424.1"/>
    <property type="molecule type" value="Genomic_DNA"/>
</dbReference>
<dbReference type="InterPro" id="IPR003135">
    <property type="entry name" value="ATP-grasp_carboxylate-amine"/>
</dbReference>
<comment type="function">
    <text evidence="5">Catalyzes the ATP-dependent conversion of 5-aminoimidazole ribonucleotide (AIR) and HCO(3)- to N5-carboxyaminoimidazole ribonucleotide (N5-CAIR).</text>
</comment>
<evidence type="ECO:0000259" key="7">
    <source>
        <dbReference type="PROSITE" id="PS50975"/>
    </source>
</evidence>
<dbReference type="InterPro" id="IPR040686">
    <property type="entry name" value="PurK_C"/>
</dbReference>
<dbReference type="SUPFAM" id="SSF52440">
    <property type="entry name" value="PreATP-grasp domain"/>
    <property type="match status" value="1"/>
</dbReference>
<evidence type="ECO:0000256" key="6">
    <source>
        <dbReference type="SAM" id="MobiDB-lite"/>
    </source>
</evidence>
<keyword evidence="1 4" id="KW-0547">Nucleotide-binding</keyword>
<comment type="similarity">
    <text evidence="4 5">Belongs to the PurK/PurT family.</text>
</comment>
<evidence type="ECO:0000256" key="3">
    <source>
        <dbReference type="ARBA" id="ARBA00022840"/>
    </source>
</evidence>
<sequence>MAKQCHDYLRIAKRRRASYTYARRIVTLTAVSSTPRTPETTGPDATGATGPFGKVRLTPLTAADPIPGGFPTVGVIGGGQLARMMQPPAVEMGVRLRVLAESEAASAALAIHEAPVGDHRDISVVSAFASGVDVITFEHEHVPGAILEKLVADGVPVRPGPAALGFAQDKIAMRRKLTDLGLPCPRWAQVRTWDELAAFAASLDGGVVLKTPRGGYDGKGVLLFDELAGEKADTARQWLAAAGPDGLLAEEKVAFTRELAALIARSPSGQAAAWPVVESTQKDGICHEVIAPAPGLTEDQAAQATSVGLRIAGELGVVGVLAVEMFQTADGRILVNELAMRPHNSGHWTIDGAVTSQFEQHLRAVLDLPLGDVKARSPWTVMVNVLGGEYEDLYRSYLHVMARDPGVKVHMYAKEVRLGRKVGHVTVCGDDLDDCLDRARHAAAFIRGDIDE</sequence>
<keyword evidence="4 5" id="KW-0436">Ligase</keyword>
<dbReference type="Pfam" id="PF17769">
    <property type="entry name" value="PurK_C"/>
    <property type="match status" value="1"/>
</dbReference>
<comment type="catalytic activity">
    <reaction evidence="4 5">
        <text>5-amino-1-(5-phospho-beta-D-ribosyl)imidazole + hydrogencarbonate + ATP = 5-carboxyamino-1-(5-phospho-D-ribosyl)imidazole + ADP + phosphate + 2 H(+)</text>
        <dbReference type="Rhea" id="RHEA:19317"/>
        <dbReference type="ChEBI" id="CHEBI:15378"/>
        <dbReference type="ChEBI" id="CHEBI:17544"/>
        <dbReference type="ChEBI" id="CHEBI:30616"/>
        <dbReference type="ChEBI" id="CHEBI:43474"/>
        <dbReference type="ChEBI" id="CHEBI:58730"/>
        <dbReference type="ChEBI" id="CHEBI:137981"/>
        <dbReference type="ChEBI" id="CHEBI:456216"/>
        <dbReference type="EC" id="6.3.4.18"/>
    </reaction>
</comment>
<feature type="domain" description="ATP-grasp" evidence="7">
    <location>
        <begin position="174"/>
        <end position="366"/>
    </location>
</feature>
<dbReference type="Gene3D" id="3.30.470.20">
    <property type="entry name" value="ATP-grasp fold, B domain"/>
    <property type="match status" value="1"/>
</dbReference>
<feature type="compositionally biased region" description="Low complexity" evidence="6">
    <location>
        <begin position="37"/>
        <end position="51"/>
    </location>
</feature>
<feature type="binding site" evidence="4">
    <location>
        <position position="170"/>
    </location>
    <ligand>
        <name>ATP</name>
        <dbReference type="ChEBI" id="CHEBI:30616"/>
    </ligand>
</feature>
<proteinExistence type="inferred from homology"/>
<accession>A0ABP6ZS57</accession>
<dbReference type="SUPFAM" id="SSF51246">
    <property type="entry name" value="Rudiment single hybrid motif"/>
    <property type="match status" value="1"/>
</dbReference>
<name>A0ABP6ZS57_9ACTN</name>
<feature type="binding site" evidence="4">
    <location>
        <begin position="336"/>
        <end position="337"/>
    </location>
    <ligand>
        <name>ATP</name>
        <dbReference type="ChEBI" id="CHEBI:30616"/>
    </ligand>
</feature>
<comment type="subunit">
    <text evidence="4 5">Homodimer.</text>
</comment>
<evidence type="ECO:0000256" key="2">
    <source>
        <dbReference type="ARBA" id="ARBA00022755"/>
    </source>
</evidence>
<feature type="binding site" evidence="4">
    <location>
        <position position="258"/>
    </location>
    <ligand>
        <name>ATP</name>
        <dbReference type="ChEBI" id="CHEBI:30616"/>
    </ligand>
</feature>
<evidence type="ECO:0000256" key="5">
    <source>
        <dbReference type="RuleBase" id="RU361200"/>
    </source>
</evidence>
<dbReference type="NCBIfam" id="NF004680">
    <property type="entry name" value="PRK06019.1-6"/>
    <property type="match status" value="1"/>
</dbReference>
<keyword evidence="3 4" id="KW-0067">ATP-binding</keyword>
<dbReference type="Pfam" id="PF22660">
    <property type="entry name" value="RS_preATP-grasp-like"/>
    <property type="match status" value="1"/>
</dbReference>
<comment type="function">
    <text evidence="4">Catalyzes the ATP-dependent conversion of 5-aminoimidazole ribonucleotide (AIR) and HCO(3)(-) to N5-carboxyaminoimidazole ribonucleotide (N5-CAIR).</text>
</comment>
<evidence type="ECO:0000313" key="8">
    <source>
        <dbReference type="EMBL" id="GAA3617424.1"/>
    </source>
</evidence>
<dbReference type="EC" id="6.3.4.18" evidence="4 5"/>
<feature type="binding site" evidence="4">
    <location>
        <begin position="250"/>
        <end position="253"/>
    </location>
    <ligand>
        <name>ATP</name>
        <dbReference type="ChEBI" id="CHEBI:30616"/>
    </ligand>
</feature>
<gene>
    <name evidence="4 5" type="primary">purK</name>
    <name evidence="8" type="ORF">GCM10022223_37540</name>
</gene>
<protein>
    <recommendedName>
        <fullName evidence="4 5">N5-carboxyaminoimidazole ribonucleotide synthase</fullName>
        <shortName evidence="4 5">N5-CAIR synthase</shortName>
        <ecNumber evidence="4 5">6.3.4.18</ecNumber>
    </recommendedName>
    <alternativeName>
        <fullName evidence="4 5">5-(carboxyamino)imidazole ribonucleotide synthetase</fullName>
    </alternativeName>
</protein>
<dbReference type="InterPro" id="IPR013815">
    <property type="entry name" value="ATP_grasp_subdomain_1"/>
</dbReference>
<organism evidence="8 9">
    <name type="scientific">Kineosporia mesophila</name>
    <dbReference type="NCBI Taxonomy" id="566012"/>
    <lineage>
        <taxon>Bacteria</taxon>
        <taxon>Bacillati</taxon>
        <taxon>Actinomycetota</taxon>
        <taxon>Actinomycetes</taxon>
        <taxon>Kineosporiales</taxon>
        <taxon>Kineosporiaceae</taxon>
        <taxon>Kineosporia</taxon>
    </lineage>
</organism>